<protein>
    <submittedName>
        <fullName evidence="2">Alpha/beta hydrolase</fullName>
    </submittedName>
</protein>
<organism evidence="2 3">
    <name type="scientific">Bifidobacterium favimelis</name>
    <dbReference type="NCBI Taxonomy" id="3122979"/>
    <lineage>
        <taxon>Bacteria</taxon>
        <taxon>Bacillati</taxon>
        <taxon>Actinomycetota</taxon>
        <taxon>Actinomycetes</taxon>
        <taxon>Bifidobacteriales</taxon>
        <taxon>Bifidobacteriaceae</taxon>
        <taxon>Bifidobacterium</taxon>
    </lineage>
</organism>
<keyword evidence="1" id="KW-0812">Transmembrane</keyword>
<keyword evidence="1" id="KW-0472">Membrane</keyword>
<evidence type="ECO:0000313" key="3">
    <source>
        <dbReference type="Proteomes" id="UP001373159"/>
    </source>
</evidence>
<evidence type="ECO:0000313" key="2">
    <source>
        <dbReference type="EMBL" id="MEK0306892.1"/>
    </source>
</evidence>
<dbReference type="RefSeq" id="WP_340469462.1">
    <property type="nucleotide sequence ID" value="NZ_JBANBB010000001.1"/>
</dbReference>
<feature type="transmembrane region" description="Helical" evidence="1">
    <location>
        <begin position="475"/>
        <end position="496"/>
    </location>
</feature>
<dbReference type="Gene3D" id="3.40.50.1820">
    <property type="entry name" value="alpha/beta hydrolase"/>
    <property type="match status" value="1"/>
</dbReference>
<evidence type="ECO:0000256" key="1">
    <source>
        <dbReference type="SAM" id="Phobius"/>
    </source>
</evidence>
<accession>A0ABU8ZPF0</accession>
<dbReference type="Proteomes" id="UP001373159">
    <property type="component" value="Unassembled WGS sequence"/>
</dbReference>
<keyword evidence="1" id="KW-1133">Transmembrane helix</keyword>
<gene>
    <name evidence="2" type="ORF">V8P97_05370</name>
</gene>
<dbReference type="EMBL" id="JBANBB010000001">
    <property type="protein sequence ID" value="MEK0306892.1"/>
    <property type="molecule type" value="Genomic_DNA"/>
</dbReference>
<name>A0ABU8ZPF0_9BIFI</name>
<feature type="transmembrane region" description="Helical" evidence="1">
    <location>
        <begin position="429"/>
        <end position="455"/>
    </location>
</feature>
<keyword evidence="2" id="KW-0378">Hydrolase</keyword>
<feature type="transmembrane region" description="Helical" evidence="1">
    <location>
        <begin position="20"/>
        <end position="40"/>
    </location>
</feature>
<reference evidence="2 3" key="1">
    <citation type="submission" date="2024-02" db="EMBL/GenBank/DDBJ databases">
        <title>Bifidobacterium honeyensis sp. nov., isolated from the comb honey.</title>
        <authorList>
            <person name="Liu W."/>
            <person name="Li Y."/>
        </authorList>
    </citation>
    <scope>NUCLEOTIDE SEQUENCE [LARGE SCALE GENOMIC DNA]</scope>
    <source>
        <strain evidence="2 3">IMAU50988</strain>
    </source>
</reference>
<dbReference type="SUPFAM" id="SSF53474">
    <property type="entry name" value="alpha/beta-Hydrolases"/>
    <property type="match status" value="1"/>
</dbReference>
<feature type="transmembrane region" description="Helical" evidence="1">
    <location>
        <begin position="545"/>
        <end position="569"/>
    </location>
</feature>
<proteinExistence type="predicted"/>
<keyword evidence="3" id="KW-1185">Reference proteome</keyword>
<sequence length="570" mass="61701">MPKEESGTRKPTKWSRMRRLMTSLPIFVILMGILVSVSHLTAVDWKYEPVDQNLATLTPDTAVTFENPDHVHLNRMGDYKVDSHHETFTAVRPSTGEKQKINMLIRQPRGAVGKRPGTVFMHGAGYGTCDNSFGDVAESLASAGFVTAVIDKPVWSTSDVDRDYPASAAIYERVIEHLRSMGDVDPGKIGIYATSESTWIAAYLLKLDHDVAFQVLLSPMVYSPRHATGFFVAQDFAIAGANQGYQAVVRRLFSIDADLFGLGNFDIDPSDRYTYSIPTLLAYGGKDVMTAQVEGAQRVLAQAHEVGNDNVTVRSYAVSNHVLRLGDEAQTGTPFVDHYQRDMVDWAVGQAAGLRQKSPSVGGATIHQSIAVPLDLKGRPTLTIYLVVLHLAMAVLLLSSLVLALVAVGAKIHHMVRHKGPALGFAHGFGGMLASVAGTTLATLALFVAGLSQVILAVVKLGWGGVPQPADVSDWSWPVIQVVCALVIWAWSRIFARMAEVASLKGVAQLPSQIKGRLTGGPTIGEQMELNEPGPVVASTRLGQALFIVTTAAMFCVLLFFAFWGLFIYS</sequence>
<comment type="caution">
    <text evidence="2">The sequence shown here is derived from an EMBL/GenBank/DDBJ whole genome shotgun (WGS) entry which is preliminary data.</text>
</comment>
<dbReference type="GO" id="GO:0016787">
    <property type="term" value="F:hydrolase activity"/>
    <property type="evidence" value="ECO:0007669"/>
    <property type="project" value="UniProtKB-KW"/>
</dbReference>
<dbReference type="InterPro" id="IPR029058">
    <property type="entry name" value="AB_hydrolase_fold"/>
</dbReference>
<feature type="transmembrane region" description="Helical" evidence="1">
    <location>
        <begin position="382"/>
        <end position="408"/>
    </location>
</feature>